<dbReference type="RefSeq" id="WP_200465958.1">
    <property type="nucleotide sequence ID" value="NZ_JAENRR010000040.1"/>
</dbReference>
<keyword evidence="2" id="KW-1185">Reference proteome</keyword>
<accession>A0ABS1HM27</accession>
<evidence type="ECO:0000313" key="2">
    <source>
        <dbReference type="Proteomes" id="UP000605676"/>
    </source>
</evidence>
<dbReference type="EMBL" id="JAENRR010000040">
    <property type="protein sequence ID" value="MBK3518732.1"/>
    <property type="molecule type" value="Genomic_DNA"/>
</dbReference>
<dbReference type="Proteomes" id="UP000605676">
    <property type="component" value="Unassembled WGS sequence"/>
</dbReference>
<proteinExistence type="predicted"/>
<comment type="caution">
    <text evidence="1">The sequence shown here is derived from an EMBL/GenBank/DDBJ whole genome shotgun (WGS) entry which is preliminary data.</text>
</comment>
<protein>
    <submittedName>
        <fullName evidence="1">Uncharacterized protein</fullName>
    </submittedName>
</protein>
<dbReference type="InterPro" id="IPR046687">
    <property type="entry name" value="DUF6557"/>
</dbReference>
<sequence length="176" mass="20917">MTLKDLTTHFEWPELEKRLLKLYSDQKDSMEGFKEAYTKLKSLQPIKYGMTILVTPTKEDWDEMEYAHVNARYTIPKNEEQKGMTYSLMVTPWPKWLGMEVSEEAFANYGKLDTLAHILWEMTFVGYKEESVTEFEKELVLQKLECEEMPKEERNTLEVNVEEWLKNNNDDEPEAE</sequence>
<name>A0ABS1HM27_9BACT</name>
<gene>
    <name evidence="1" type="ORF">JIV24_15400</name>
</gene>
<reference evidence="1 2" key="1">
    <citation type="submission" date="2021-01" db="EMBL/GenBank/DDBJ databases">
        <title>Carboxyliciviraga sp.nov., isolated from coastal sediments.</title>
        <authorList>
            <person name="Lu D."/>
            <person name="Zhang T."/>
        </authorList>
    </citation>
    <scope>NUCLEOTIDE SEQUENCE [LARGE SCALE GENOMIC DNA]</scope>
    <source>
        <strain evidence="1 2">N1Y132</strain>
    </source>
</reference>
<organism evidence="1 2">
    <name type="scientific">Carboxylicivirga marina</name>
    <dbReference type="NCBI Taxonomy" id="2800988"/>
    <lineage>
        <taxon>Bacteria</taxon>
        <taxon>Pseudomonadati</taxon>
        <taxon>Bacteroidota</taxon>
        <taxon>Bacteroidia</taxon>
        <taxon>Marinilabiliales</taxon>
        <taxon>Marinilabiliaceae</taxon>
        <taxon>Carboxylicivirga</taxon>
    </lineage>
</organism>
<dbReference type="Pfam" id="PF20194">
    <property type="entry name" value="DUF6557"/>
    <property type="match status" value="1"/>
</dbReference>
<evidence type="ECO:0000313" key="1">
    <source>
        <dbReference type="EMBL" id="MBK3518732.1"/>
    </source>
</evidence>